<keyword evidence="1" id="KW-0732">Signal</keyword>
<feature type="signal peptide" evidence="1">
    <location>
        <begin position="1"/>
        <end position="26"/>
    </location>
</feature>
<dbReference type="AlphaFoldDB" id="A0ABD2LCA5"/>
<dbReference type="Proteomes" id="UP001620626">
    <property type="component" value="Unassembled WGS sequence"/>
</dbReference>
<reference evidence="2 3" key="1">
    <citation type="submission" date="2024-10" db="EMBL/GenBank/DDBJ databases">
        <authorList>
            <person name="Kim D."/>
        </authorList>
    </citation>
    <scope>NUCLEOTIDE SEQUENCE [LARGE SCALE GENOMIC DNA]</scope>
    <source>
        <strain evidence="2">BH-2024</strain>
    </source>
</reference>
<comment type="caution">
    <text evidence="2">The sequence shown here is derived from an EMBL/GenBank/DDBJ whole genome shotgun (WGS) entry which is preliminary data.</text>
</comment>
<proteinExistence type="predicted"/>
<accession>A0ABD2LCA5</accession>
<feature type="chain" id="PRO_5044839465" description="Secreted protein" evidence="1">
    <location>
        <begin position="27"/>
        <end position="83"/>
    </location>
</feature>
<dbReference type="EMBL" id="JBICBT010000464">
    <property type="protein sequence ID" value="KAL3112789.1"/>
    <property type="molecule type" value="Genomic_DNA"/>
</dbReference>
<name>A0ABD2LCA5_9BILA</name>
<protein>
    <recommendedName>
        <fullName evidence="4">Secreted protein</fullName>
    </recommendedName>
</protein>
<evidence type="ECO:0000313" key="2">
    <source>
        <dbReference type="EMBL" id="KAL3112789.1"/>
    </source>
</evidence>
<gene>
    <name evidence="2" type="ORF">niasHT_019763</name>
</gene>
<organism evidence="2 3">
    <name type="scientific">Heterodera trifolii</name>
    <dbReference type="NCBI Taxonomy" id="157864"/>
    <lineage>
        <taxon>Eukaryota</taxon>
        <taxon>Metazoa</taxon>
        <taxon>Ecdysozoa</taxon>
        <taxon>Nematoda</taxon>
        <taxon>Chromadorea</taxon>
        <taxon>Rhabditida</taxon>
        <taxon>Tylenchina</taxon>
        <taxon>Tylenchomorpha</taxon>
        <taxon>Tylenchoidea</taxon>
        <taxon>Heteroderidae</taxon>
        <taxon>Heteroderinae</taxon>
        <taxon>Heterodera</taxon>
    </lineage>
</organism>
<evidence type="ECO:0008006" key="4">
    <source>
        <dbReference type="Google" id="ProtNLM"/>
    </source>
</evidence>
<evidence type="ECO:0000313" key="3">
    <source>
        <dbReference type="Proteomes" id="UP001620626"/>
    </source>
</evidence>
<evidence type="ECO:0000256" key="1">
    <source>
        <dbReference type="SAM" id="SignalP"/>
    </source>
</evidence>
<sequence length="83" mass="9460">MRLLPFCFFLLLPLLLCFFLFTFGSSSPIVDSEMFLLPRFSRTIWPINAKRSPSIGLSLAEYMAAGNQGQEQFHFIPGSGRRK</sequence>
<keyword evidence="3" id="KW-1185">Reference proteome</keyword>